<keyword evidence="4" id="KW-1185">Reference proteome</keyword>
<organism evidence="3 4">
    <name type="scientific">Eimeria tenella</name>
    <name type="common">Coccidian parasite</name>
    <dbReference type="NCBI Taxonomy" id="5802"/>
    <lineage>
        <taxon>Eukaryota</taxon>
        <taxon>Sar</taxon>
        <taxon>Alveolata</taxon>
        <taxon>Apicomplexa</taxon>
        <taxon>Conoidasida</taxon>
        <taxon>Coccidia</taxon>
        <taxon>Eucoccidiorida</taxon>
        <taxon>Eimeriorina</taxon>
        <taxon>Eimeriidae</taxon>
        <taxon>Eimeria</taxon>
    </lineage>
</organism>
<feature type="region of interest" description="Disordered" evidence="1">
    <location>
        <begin position="253"/>
        <end position="272"/>
    </location>
</feature>
<dbReference type="EMBL" id="HG673921">
    <property type="protein sequence ID" value="CDJ38517.1"/>
    <property type="molecule type" value="Genomic_DNA"/>
</dbReference>
<reference evidence="3" key="2">
    <citation type="submission" date="2013-10" db="EMBL/GenBank/DDBJ databases">
        <authorList>
            <person name="Aslett M."/>
        </authorList>
    </citation>
    <scope>NUCLEOTIDE SEQUENCE [LARGE SCALE GENOMIC DNA]</scope>
    <source>
        <strain evidence="3">Houghton</strain>
    </source>
</reference>
<dbReference type="RefSeq" id="XP_013229355.1">
    <property type="nucleotide sequence ID" value="XM_013373901.1"/>
</dbReference>
<evidence type="ECO:0000256" key="1">
    <source>
        <dbReference type="SAM" id="MobiDB-lite"/>
    </source>
</evidence>
<evidence type="ECO:0000313" key="3">
    <source>
        <dbReference type="EMBL" id="CDJ38517.1"/>
    </source>
</evidence>
<evidence type="ECO:0000313" key="4">
    <source>
        <dbReference type="Proteomes" id="UP000030747"/>
    </source>
</evidence>
<name>U6KQG6_EIMTE</name>
<feature type="chain" id="PRO_5004671772" evidence="2">
    <location>
        <begin position="23"/>
        <end position="272"/>
    </location>
</feature>
<accession>U6KQG6</accession>
<dbReference type="PROSITE" id="PS51257">
    <property type="entry name" value="PROKAR_LIPOPROTEIN"/>
    <property type="match status" value="1"/>
</dbReference>
<protein>
    <submittedName>
        <fullName evidence="3">Uncharacterized protein</fullName>
    </submittedName>
</protein>
<dbReference type="PROSITE" id="PS51318">
    <property type="entry name" value="TAT"/>
    <property type="match status" value="1"/>
</dbReference>
<dbReference type="VEuPathDB" id="ToxoDB:ETH_00024930"/>
<evidence type="ECO:0000256" key="2">
    <source>
        <dbReference type="SAM" id="SignalP"/>
    </source>
</evidence>
<dbReference type="OrthoDB" id="346999at2759"/>
<proteinExistence type="predicted"/>
<gene>
    <name evidence="3" type="ORF">ETH_00024930</name>
</gene>
<reference evidence="3" key="1">
    <citation type="submission" date="2013-10" db="EMBL/GenBank/DDBJ databases">
        <title>Genomic analysis of the causative agents of coccidiosis in chickens.</title>
        <authorList>
            <person name="Reid A.J."/>
            <person name="Blake D."/>
            <person name="Billington K."/>
            <person name="Browne H."/>
            <person name="Dunn M."/>
            <person name="Hung S."/>
            <person name="Kawahara F."/>
            <person name="Miranda-Saavedra D."/>
            <person name="Mourier T."/>
            <person name="Nagra H."/>
            <person name="Otto T.D."/>
            <person name="Rawlings N."/>
            <person name="Sanchez A."/>
            <person name="Sanders M."/>
            <person name="Subramaniam C."/>
            <person name="Tay Y."/>
            <person name="Dear P."/>
            <person name="Doerig C."/>
            <person name="Gruber A."/>
            <person name="Parkinson J."/>
            <person name="Shirley M."/>
            <person name="Wan K.L."/>
            <person name="Berriman M."/>
            <person name="Tomley F."/>
            <person name="Pain A."/>
        </authorList>
    </citation>
    <scope>NUCLEOTIDE SEQUENCE [LARGE SCALE GENOMIC DNA]</scope>
    <source>
        <strain evidence="3">Houghton</strain>
    </source>
</reference>
<sequence length="272" mass="28788">MGRRRGLFLSFAVALACGGAFAPAGAPAAAAAAAAAAAGSSTLGDLSVRELAKRLSVTADEETLSKWQTEVDKAVADFQAEQRRGYPCMPTRQSLHSSAFFSLQEFPGEEFQFLKALSPQLYELQANSKHAKHVVDADVFFREAKVVEDPLKDANGMVERVELLLSRLKAVGPKLRADVDAMAAKSAKTLEFLKQGVAAEDLQLLESFESKAAAELEAAKKVRTLFPLLLLFAAPRAPAAAAAAAGAAAAERLSSAAAEAPQRPPRRARVPS</sequence>
<dbReference type="VEuPathDB" id="ToxoDB:ETH2_1012600"/>
<dbReference type="GeneID" id="25254096"/>
<keyword evidence="2" id="KW-0732">Signal</keyword>
<dbReference type="InterPro" id="IPR006311">
    <property type="entry name" value="TAT_signal"/>
</dbReference>
<dbReference type="AlphaFoldDB" id="U6KQG6"/>
<feature type="signal peptide" evidence="2">
    <location>
        <begin position="1"/>
        <end position="22"/>
    </location>
</feature>
<dbReference type="Proteomes" id="UP000030747">
    <property type="component" value="Unassembled WGS sequence"/>
</dbReference>